<comment type="caution">
    <text evidence="4">The sequence shown here is derived from an EMBL/GenBank/DDBJ whole genome shotgun (WGS) entry which is preliminary data.</text>
</comment>
<feature type="domain" description="HIRAN" evidence="3">
    <location>
        <begin position="137"/>
        <end position="230"/>
    </location>
</feature>
<dbReference type="GO" id="GO:0003677">
    <property type="term" value="F:DNA binding"/>
    <property type="evidence" value="ECO:0007669"/>
    <property type="project" value="UniProtKB-KW"/>
</dbReference>
<evidence type="ECO:0000256" key="2">
    <source>
        <dbReference type="ARBA" id="ARBA00022801"/>
    </source>
</evidence>
<keyword evidence="4" id="KW-0238">DNA-binding</keyword>
<evidence type="ECO:0000256" key="1">
    <source>
        <dbReference type="ARBA" id="ARBA00022723"/>
    </source>
</evidence>
<name>A0A413MAT8_9FIRM</name>
<dbReference type="Pfam" id="PF08797">
    <property type="entry name" value="HIRAN"/>
    <property type="match status" value="1"/>
</dbReference>
<evidence type="ECO:0000313" key="4">
    <source>
        <dbReference type="EMBL" id="RGZ18328.1"/>
    </source>
</evidence>
<dbReference type="Pfam" id="PF13657">
    <property type="entry name" value="Couple_hipA"/>
    <property type="match status" value="1"/>
</dbReference>
<reference evidence="6 7" key="1">
    <citation type="submission" date="2018-08" db="EMBL/GenBank/DDBJ databases">
        <title>A genome reference for cultivated species of the human gut microbiota.</title>
        <authorList>
            <person name="Zou Y."/>
            <person name="Xue W."/>
            <person name="Luo G."/>
        </authorList>
    </citation>
    <scope>NUCLEOTIDE SEQUENCE [LARGE SCALE GENOMIC DNA]</scope>
    <source>
        <strain evidence="5 6">AM30-13AC</strain>
        <strain evidence="4 7">AM54-25XD</strain>
    </source>
</reference>
<evidence type="ECO:0000313" key="5">
    <source>
        <dbReference type="EMBL" id="RHD98083.1"/>
    </source>
</evidence>
<proteinExistence type="predicted"/>
<evidence type="ECO:0000259" key="3">
    <source>
        <dbReference type="SMART" id="SM00910"/>
    </source>
</evidence>
<dbReference type="AlphaFoldDB" id="A0A413MAT8"/>
<keyword evidence="1" id="KW-0479">Metal-binding</keyword>
<dbReference type="GO" id="GO:0008270">
    <property type="term" value="F:zinc ion binding"/>
    <property type="evidence" value="ECO:0007669"/>
    <property type="project" value="InterPro"/>
</dbReference>
<accession>A0A413MAT8</accession>
<evidence type="ECO:0000313" key="6">
    <source>
        <dbReference type="Proteomes" id="UP000284835"/>
    </source>
</evidence>
<organism evidence="4 7">
    <name type="scientific">Agathobacter rectalis</name>
    <dbReference type="NCBI Taxonomy" id="39491"/>
    <lineage>
        <taxon>Bacteria</taxon>
        <taxon>Bacillati</taxon>
        <taxon>Bacillota</taxon>
        <taxon>Clostridia</taxon>
        <taxon>Lachnospirales</taxon>
        <taxon>Lachnospiraceae</taxon>
        <taxon>Agathobacter</taxon>
    </lineage>
</organism>
<gene>
    <name evidence="5" type="ORF">DW775_00940</name>
    <name evidence="4" type="ORF">DXA03_08490</name>
</gene>
<dbReference type="Proteomes" id="UP000285209">
    <property type="component" value="Unassembled WGS sequence"/>
</dbReference>
<dbReference type="InterPro" id="IPR014905">
    <property type="entry name" value="HIRAN"/>
</dbReference>
<dbReference type="EMBL" id="QSJS01000001">
    <property type="protein sequence ID" value="RHD98083.1"/>
    <property type="molecule type" value="Genomic_DNA"/>
</dbReference>
<dbReference type="GO" id="GO:0016818">
    <property type="term" value="F:hydrolase activity, acting on acid anhydrides, in phosphorus-containing anhydrides"/>
    <property type="evidence" value="ECO:0007669"/>
    <property type="project" value="InterPro"/>
</dbReference>
<dbReference type="SMART" id="SM00910">
    <property type="entry name" value="HIRAN"/>
    <property type="match status" value="1"/>
</dbReference>
<dbReference type="InterPro" id="IPR017508">
    <property type="entry name" value="HipA_N1"/>
</dbReference>
<dbReference type="Gene3D" id="3.30.70.2330">
    <property type="match status" value="1"/>
</dbReference>
<protein>
    <submittedName>
        <fullName evidence="4">DNA-binding protein</fullName>
    </submittedName>
</protein>
<keyword evidence="2" id="KW-0378">Hydrolase</keyword>
<sequence>MAIKDGKDYLYLIWKCSSNRRQYIVGQLTKNGQYEFKYCEDIEKAIKSGFELLVSFEKLDTVYKSEKLFPVFASRLPDRKRKDIGRILEKYGLDEYDAYQLLKKSGAKLPIDNLQFIDPILDYNCSFEKEFYLAGVRHYLGCGGDLCKDAVRVTRGDEVFLMRDTSNQYDENAICVVDKQQKLLGYIPRYYAKAFVKFIEEKRIEECHISSVRKDAACDECIGVQVRIKE</sequence>
<dbReference type="Proteomes" id="UP000284835">
    <property type="component" value="Unassembled WGS sequence"/>
</dbReference>
<dbReference type="EMBL" id="QSDV01000012">
    <property type="protein sequence ID" value="RGZ18328.1"/>
    <property type="molecule type" value="Genomic_DNA"/>
</dbReference>
<evidence type="ECO:0000313" key="7">
    <source>
        <dbReference type="Proteomes" id="UP000285209"/>
    </source>
</evidence>
<dbReference type="RefSeq" id="WP_118083295.1">
    <property type="nucleotide sequence ID" value="NZ_QSJS01000001.1"/>
</dbReference>